<reference evidence="2" key="1">
    <citation type="journal article" date="2013" name="Stand. Genomic Sci.">
        <title>Genome sequence of the thermophilic fresh-water bacterium Spirochaeta caldaria type strain (H1(T)), reclassification of Spirochaeta caldaria, Spirochaeta stenostrepta, and Spirochaeta zuelzerae in the genus Treponema as Treponema caldaria comb. nov., Treponema stenostrepta comb. nov., and Treponema zuelzerae comb. nov., and emendation of the genus Treponema.</title>
        <authorList>
            <person name="Abt B."/>
            <person name="Goker M."/>
            <person name="Scheuner C."/>
            <person name="Han C."/>
            <person name="Lu M."/>
            <person name="Misra M."/>
            <person name="Lapidus A."/>
            <person name="Nolan M."/>
            <person name="Lucas S."/>
            <person name="Hammon N."/>
            <person name="Deshpande S."/>
            <person name="Cheng J.F."/>
            <person name="Tapia R."/>
            <person name="Goodwin L.A."/>
            <person name="Pitluck S."/>
            <person name="Liolios K."/>
            <person name="Pagani I."/>
            <person name="Ivanova N."/>
            <person name="Mavromatis K."/>
            <person name="Mikhailova N."/>
            <person name="Huntemann M."/>
            <person name="Pati A."/>
            <person name="Chen A."/>
            <person name="Palaniappan K."/>
            <person name="Land M."/>
            <person name="Hauser L."/>
            <person name="Jeffries C.D."/>
            <person name="Rohde M."/>
            <person name="Spring S."/>
            <person name="Gronow S."/>
            <person name="Detter J.C."/>
            <person name="Bristow J."/>
            <person name="Eisen J.A."/>
            <person name="Markowitz V."/>
            <person name="Hugenholtz P."/>
            <person name="Kyrpides N.C."/>
            <person name="Woyke T."/>
            <person name="Klenk H.P."/>
        </authorList>
    </citation>
    <scope>NUCLEOTIDE SEQUENCE</scope>
    <source>
        <strain evidence="2">ATCC 51460 / DSM 7334 / H1</strain>
    </source>
</reference>
<gene>
    <name evidence="1" type="ordered locus">Spica_2272</name>
</gene>
<sequence>MKVTAMEARMKFGELLSRVLLNNEEITIERSGKMVAKLVKCTTSPDDSDNRGELLFSQARGLGKSIWQHDKTTEYIKAERDEWQ</sequence>
<organism evidence="1 2">
    <name type="scientific">Gracilinema caldarium (strain ATCC 51460 / DSM 7334 / H1)</name>
    <name type="common">Treponema caldarium</name>
    <dbReference type="NCBI Taxonomy" id="744872"/>
    <lineage>
        <taxon>Bacteria</taxon>
        <taxon>Pseudomonadati</taxon>
        <taxon>Spirochaetota</taxon>
        <taxon>Spirochaetia</taxon>
        <taxon>Spirochaetales</taxon>
        <taxon>Breznakiellaceae</taxon>
        <taxon>Gracilinema</taxon>
    </lineage>
</organism>
<proteinExistence type="predicted"/>
<dbReference type="AlphaFoldDB" id="F8F359"/>
<name>F8F359_GRAC1</name>
<dbReference type="Gene3D" id="3.40.1620.10">
    <property type="entry name" value="YefM-like domain"/>
    <property type="match status" value="1"/>
</dbReference>
<evidence type="ECO:0000313" key="2">
    <source>
        <dbReference type="Proteomes" id="UP000000503"/>
    </source>
</evidence>
<protein>
    <recommendedName>
        <fullName evidence="3">Antitoxin</fullName>
    </recommendedName>
</protein>
<evidence type="ECO:0008006" key="3">
    <source>
        <dbReference type="Google" id="ProtNLM"/>
    </source>
</evidence>
<dbReference type="KEGG" id="scd:Spica_2272"/>
<dbReference type="EMBL" id="CP002868">
    <property type="protein sequence ID" value="AEJ20385.1"/>
    <property type="molecule type" value="Genomic_DNA"/>
</dbReference>
<dbReference type="RefSeq" id="WP_013969666.1">
    <property type="nucleotide sequence ID" value="NC_015732.1"/>
</dbReference>
<dbReference type="STRING" id="744872.Spica_2272"/>
<evidence type="ECO:0000313" key="1">
    <source>
        <dbReference type="EMBL" id="AEJ20385.1"/>
    </source>
</evidence>
<dbReference type="HOGENOM" id="CLU_2526512_0_0_12"/>
<dbReference type="Proteomes" id="UP000000503">
    <property type="component" value="Chromosome"/>
</dbReference>
<accession>F8F359</accession>
<keyword evidence="2" id="KW-1185">Reference proteome</keyword>